<evidence type="ECO:0000256" key="1">
    <source>
        <dbReference type="PROSITE-ProRule" id="PRU00023"/>
    </source>
</evidence>
<proteinExistence type="predicted"/>
<dbReference type="Gene3D" id="1.25.40.20">
    <property type="entry name" value="Ankyrin repeat-containing domain"/>
    <property type="match status" value="2"/>
</dbReference>
<keyword evidence="4" id="KW-1185">Reference proteome</keyword>
<dbReference type="SUPFAM" id="SSF48403">
    <property type="entry name" value="Ankyrin repeat"/>
    <property type="match status" value="1"/>
</dbReference>
<sequence>MDDDFSHEARRLLQDYRDRQTDDKSSRRSSSRHHDEPEYSYKEVNAVLENVIYSNGSPGLAKQLIELGADVNFARKKSENVWKKISRKNQHDQRSDLLLRAVTFSQPQLVAVMVPHADQENLNSVLPNAIARGDLAILRVLLDHGADPAELHNEFEDAVLKRKTDLVATLAAGPKRPCLGCLSKGLATAVKMTSLDTVNQLVAAGADVNYDFGMALLRAVDAGRPDYVAALLSGAVPPHADTLDATLGRMLKLMGDRDPEEGSAIIEMCLRAGAAGPETERLLTKGYAEVVGRRQLRLLDVMLKSRKPAGPFEAQALAEAVKTEDPAIVVALLQCHPSSASMTAGVREAMRVDETGLRHEMLHLLVDAGARKACLSEALVQVVRWLITDRDYERATSEKTNMALFSLILDQGEADVDFNRGEALQLAVQASCTELVWSMVSKQPRPVTLGTALPLALQVRKPEDKEAMVEILLRHRVDEAVVNQALIDSVQGGQGNLPITSLLVGRANVNHNGGQAFSLAIHNIDIHTLRVLLTKTPNSESLMAAVNRALSLERDDRQTVFNDLSGHLPKQHLNAALRQVALEVDVDLFLTQHLLRDGADATLDDGACMSHAAINLNTDLLRILGKYSGRNEIVYTGALGSLVNTHRGWIAEECTELIDMLLRNGAAGVAVDRALADVVEELGGEESERALADHFFRVFLAAGADVNFEDGQPMMTETASRALSTVMTAGHDEHLVVDLLGVFLEKTSARADPDIAPSVDADGEAPRKPLPIFLCLDLYPTSVGILHRLLALGCDLEVTLPCHVYPDEASGEDQKEDATVLLWALAQANNKVSSLVISELIEFGADPSFASAELLATPLILGYKYGRSALFHAARAGDADVVDRLLQAKPSVNDGSLHVAARSFNAPIVEMLLKAGHDADYRSTKHDGRTALGEMALRGRIPKDIGRAEDAVDYLKANGADPMVKVDGKTVIFLALDNADPEPMTQLLLDRILWKTLNSEENVYQDGHHHYSPTMYLRKGVRKGETTPKLGQLLREHGAVDRYYASMEHLQPYDAVGLPVDIAEFEKLRRAREIRLQREEEEHEMGLRRETEQAQHRARVADLAHETRARHDDDRTQQRLRNRGLEHQQALDMALQTHGVQVAMHYREAAARAKTSWQAHQDGAAMKAQTRATDREHRLLTHLDTSTMRAETRAADLESKRLVQAQRLAAQAETKQLEGAVREAAHRQRLTHQQETDGQQAAESRRRLQLQAARNAMAIEHAAARREQKGLELEQTRGHRLLVDQATQERAEAKLAREQAREAHALDARRAKALQGREEMETAMGFMREAHGMGTAQQNGQRMNMMAQAALMSHAQGLDAARKERKMLATPTVEEVDE</sequence>
<name>A0AAD9I6B9_9PEZI</name>
<accession>A0AAD9I6B9</accession>
<dbReference type="PANTHER" id="PTHR46224">
    <property type="entry name" value="ANKYRIN REPEAT FAMILY PROTEIN"/>
    <property type="match status" value="1"/>
</dbReference>
<gene>
    <name evidence="3" type="ORF">P8C59_005838</name>
</gene>
<dbReference type="PROSITE" id="PS50088">
    <property type="entry name" value="ANK_REPEAT"/>
    <property type="match status" value="1"/>
</dbReference>
<reference evidence="3" key="1">
    <citation type="journal article" date="2023" name="Mol. Plant Microbe Interact.">
        <title>Elucidating the Obligate Nature and Biological Capacity of an Invasive Fungal Corn Pathogen.</title>
        <authorList>
            <person name="MacCready J.S."/>
            <person name="Roggenkamp E.M."/>
            <person name="Gdanetz K."/>
            <person name="Chilvers M.I."/>
        </authorList>
    </citation>
    <scope>NUCLEOTIDE SEQUENCE</scope>
    <source>
        <strain evidence="3">PM02</strain>
    </source>
</reference>
<dbReference type="PANTHER" id="PTHR46224:SF64">
    <property type="entry name" value="IQ MOTIF AND ANKYRIN REPEAT DOMAIN-CONTAINING PROTEIN 1"/>
    <property type="match status" value="1"/>
</dbReference>
<evidence type="ECO:0000256" key="2">
    <source>
        <dbReference type="SAM" id="MobiDB-lite"/>
    </source>
</evidence>
<evidence type="ECO:0000313" key="3">
    <source>
        <dbReference type="EMBL" id="KAK2071410.1"/>
    </source>
</evidence>
<keyword evidence="1" id="KW-0040">ANK repeat</keyword>
<dbReference type="Proteomes" id="UP001217918">
    <property type="component" value="Unassembled WGS sequence"/>
</dbReference>
<dbReference type="Pfam" id="PF00023">
    <property type="entry name" value="Ank"/>
    <property type="match status" value="1"/>
</dbReference>
<feature type="region of interest" description="Disordered" evidence="2">
    <location>
        <begin position="1221"/>
        <end position="1244"/>
    </location>
</feature>
<dbReference type="SMART" id="SM00248">
    <property type="entry name" value="ANK"/>
    <property type="match status" value="10"/>
</dbReference>
<dbReference type="InterPro" id="IPR002110">
    <property type="entry name" value="Ankyrin_rpt"/>
</dbReference>
<comment type="caution">
    <text evidence="3">The sequence shown here is derived from an EMBL/GenBank/DDBJ whole genome shotgun (WGS) entry which is preliminary data.</text>
</comment>
<dbReference type="EMBL" id="JAQQPM010000005">
    <property type="protein sequence ID" value="KAK2071410.1"/>
    <property type="molecule type" value="Genomic_DNA"/>
</dbReference>
<feature type="repeat" description="ANK" evidence="1">
    <location>
        <begin position="892"/>
        <end position="924"/>
    </location>
</feature>
<feature type="region of interest" description="Disordered" evidence="2">
    <location>
        <begin position="1"/>
        <end position="40"/>
    </location>
</feature>
<dbReference type="InterPro" id="IPR036770">
    <property type="entry name" value="Ankyrin_rpt-contain_sf"/>
</dbReference>
<evidence type="ECO:0000313" key="4">
    <source>
        <dbReference type="Proteomes" id="UP001217918"/>
    </source>
</evidence>
<protein>
    <submittedName>
        <fullName evidence="3">Uncharacterized protein</fullName>
    </submittedName>
</protein>
<dbReference type="InterPro" id="IPR051616">
    <property type="entry name" value="Cul2-RING_E3_ligase_SR"/>
</dbReference>
<organism evidence="3 4">
    <name type="scientific">Phyllachora maydis</name>
    <dbReference type="NCBI Taxonomy" id="1825666"/>
    <lineage>
        <taxon>Eukaryota</taxon>
        <taxon>Fungi</taxon>
        <taxon>Dikarya</taxon>
        <taxon>Ascomycota</taxon>
        <taxon>Pezizomycotina</taxon>
        <taxon>Sordariomycetes</taxon>
        <taxon>Sordariomycetidae</taxon>
        <taxon>Phyllachorales</taxon>
        <taxon>Phyllachoraceae</taxon>
        <taxon>Phyllachora</taxon>
    </lineage>
</organism>